<sequence>MSISIAKMHIRNARTNLESRRFDDIASELDQAERLLVELSEEQAADTLTEIVTLRYEADKAIAVEEAERIVRRARGALMRAESELDSGYASDIVEETIRDAEKLLAGVADVHKAEAVSAIAALRARLGVSAPAPIQLGGSGAPSDVVSAASPELSGAAANMVRAAKLHLRRIDSQLEQGYPLDAIEETIRGAEKYVDDVAAPDKAEVIAEIAALRERLGASAPASTPSHTPALQAVAPGPSDHDRVNLSQAKSQINYAASLVERPNFDEYEQAKAGQALKEAADFLITVDDDQRLPLLGQIRKIRADILCVVAAEKRRRIESELDRHLRAAEKIDYGFSARHTGEALTLVARRLTDDDVQRFLPAETIGQVRTRLAASEVNRMDAIKARALEGALPVLQDLEERVANDPFGGELDEYAAYRVMSDLQDLKYRVYNRLWSVAEDWSAATAADDPDIVAIDARISAVNKKIDNASAACAQAVRKAKIQSLLREAKNRSAGWHDETFAYASSYPFGTPHIQLHHTYTAAADPRLLLEDPEIKKIFDDNVDDPQIMRTFRELDEDHETALAKVAATYHSILDELEKLPTPMRFEDRLRPEGFVASAEKDFHETAHFDSVVSRARALDERFKAEYIAIIAAQQDLWDRLVTEGNATWPAIVTSTGACVDVDPTTSDAHGRTVLLQDVYNRSGWEYAGFDFATQWQGVPIGGDYDPHVLEALEHAWYQMKFTNAVSADVPAVNDRISWDVIAVVVGPGKIKERTTVEKAEVSTGRTWGEEQWPAVDCIQLRIIGLHAGPVAVGPQHHWAPTN</sequence>
<reference evidence="2 3" key="1">
    <citation type="submission" date="2024-06" db="EMBL/GenBank/DDBJ databases">
        <title>The Natural Products Discovery Center: Release of the First 8490 Sequenced Strains for Exploring Actinobacteria Biosynthetic Diversity.</title>
        <authorList>
            <person name="Kalkreuter E."/>
            <person name="Kautsar S.A."/>
            <person name="Yang D."/>
            <person name="Bader C.D."/>
            <person name="Teijaro C.N."/>
            <person name="Fluegel L."/>
            <person name="Davis C.M."/>
            <person name="Simpson J.R."/>
            <person name="Lauterbach L."/>
            <person name="Steele A.D."/>
            <person name="Gui C."/>
            <person name="Meng S."/>
            <person name="Li G."/>
            <person name="Viehrig K."/>
            <person name="Ye F."/>
            <person name="Su P."/>
            <person name="Kiefer A.F."/>
            <person name="Nichols A."/>
            <person name="Cepeda A.J."/>
            <person name="Yan W."/>
            <person name="Fan B."/>
            <person name="Jiang Y."/>
            <person name="Adhikari A."/>
            <person name="Zheng C.-J."/>
            <person name="Schuster L."/>
            <person name="Cowan T.M."/>
            <person name="Smanski M.J."/>
            <person name="Chevrette M.G."/>
            <person name="De Carvalho L.P.S."/>
            <person name="Shen B."/>
        </authorList>
    </citation>
    <scope>NUCLEOTIDE SEQUENCE [LARGE SCALE GENOMIC DNA]</scope>
    <source>
        <strain evidence="2 3">NPDC001166</strain>
    </source>
</reference>
<dbReference type="EMBL" id="JBEPAZ010000081">
    <property type="protein sequence ID" value="MER6434078.1"/>
    <property type="molecule type" value="Genomic_DNA"/>
</dbReference>
<gene>
    <name evidence="2" type="ORF">ABT272_41265</name>
</gene>
<proteinExistence type="predicted"/>
<evidence type="ECO:0000313" key="2">
    <source>
        <dbReference type="EMBL" id="MER6434078.1"/>
    </source>
</evidence>
<protein>
    <submittedName>
        <fullName evidence="2">Uncharacterized protein</fullName>
    </submittedName>
</protein>
<comment type="caution">
    <text evidence="2">The sequence shown here is derived from an EMBL/GenBank/DDBJ whole genome shotgun (WGS) entry which is preliminary data.</text>
</comment>
<organism evidence="2 3">
    <name type="scientific">Streptomyces sp. 900105245</name>
    <dbReference type="NCBI Taxonomy" id="3154379"/>
    <lineage>
        <taxon>Bacteria</taxon>
        <taxon>Bacillati</taxon>
        <taxon>Actinomycetota</taxon>
        <taxon>Actinomycetes</taxon>
        <taxon>Kitasatosporales</taxon>
        <taxon>Streptomycetaceae</taxon>
        <taxon>Streptomyces</taxon>
    </lineage>
</organism>
<keyword evidence="1" id="KW-0175">Coiled coil</keyword>
<name>A0ABV1UK16_9ACTN</name>
<dbReference type="Proteomes" id="UP001470023">
    <property type="component" value="Unassembled WGS sequence"/>
</dbReference>
<dbReference type="RefSeq" id="WP_352065976.1">
    <property type="nucleotide sequence ID" value="NZ_JBEPAZ010000081.1"/>
</dbReference>
<keyword evidence="3" id="KW-1185">Reference proteome</keyword>
<evidence type="ECO:0000313" key="3">
    <source>
        <dbReference type="Proteomes" id="UP001470023"/>
    </source>
</evidence>
<evidence type="ECO:0000256" key="1">
    <source>
        <dbReference type="SAM" id="Coils"/>
    </source>
</evidence>
<accession>A0ABV1UK16</accession>
<feature type="coiled-coil region" evidence="1">
    <location>
        <begin position="22"/>
        <end position="84"/>
    </location>
</feature>